<evidence type="ECO:0000313" key="8">
    <source>
        <dbReference type="Proteomes" id="UP001286313"/>
    </source>
</evidence>
<dbReference type="Proteomes" id="UP001286313">
    <property type="component" value="Unassembled WGS sequence"/>
</dbReference>
<dbReference type="InterPro" id="IPR001849">
    <property type="entry name" value="PH_domain"/>
</dbReference>
<dbReference type="GO" id="GO:0008270">
    <property type="term" value="F:zinc ion binding"/>
    <property type="evidence" value="ECO:0007669"/>
    <property type="project" value="UniProtKB-KW"/>
</dbReference>
<evidence type="ECO:0000256" key="2">
    <source>
        <dbReference type="ARBA" id="ARBA00022771"/>
    </source>
</evidence>
<dbReference type="GO" id="GO:0035556">
    <property type="term" value="P:intracellular signal transduction"/>
    <property type="evidence" value="ECO:0007669"/>
    <property type="project" value="InterPro"/>
</dbReference>
<dbReference type="PROSITE" id="PS50003">
    <property type="entry name" value="PH_DOMAIN"/>
    <property type="match status" value="1"/>
</dbReference>
<evidence type="ECO:0000259" key="6">
    <source>
        <dbReference type="PROSITE" id="PS50003"/>
    </source>
</evidence>
<dbReference type="SUPFAM" id="SSF50729">
    <property type="entry name" value="PH domain-like"/>
    <property type="match status" value="1"/>
</dbReference>
<keyword evidence="8" id="KW-1185">Reference proteome</keyword>
<gene>
    <name evidence="7" type="ORF">Pcinc_018883</name>
</gene>
<organism evidence="7 8">
    <name type="scientific">Petrolisthes cinctipes</name>
    <name type="common">Flat porcelain crab</name>
    <dbReference type="NCBI Taxonomy" id="88211"/>
    <lineage>
        <taxon>Eukaryota</taxon>
        <taxon>Metazoa</taxon>
        <taxon>Ecdysozoa</taxon>
        <taxon>Arthropoda</taxon>
        <taxon>Crustacea</taxon>
        <taxon>Multicrustacea</taxon>
        <taxon>Malacostraca</taxon>
        <taxon>Eumalacostraca</taxon>
        <taxon>Eucarida</taxon>
        <taxon>Decapoda</taxon>
        <taxon>Pleocyemata</taxon>
        <taxon>Anomura</taxon>
        <taxon>Galatheoidea</taxon>
        <taxon>Porcellanidae</taxon>
        <taxon>Petrolisthes</taxon>
    </lineage>
</organism>
<keyword evidence="2 4" id="KW-0863">Zinc-finger</keyword>
<feature type="domain" description="PH" evidence="6">
    <location>
        <begin position="1"/>
        <end position="123"/>
    </location>
</feature>
<evidence type="ECO:0000256" key="5">
    <source>
        <dbReference type="SAM" id="MobiDB-lite"/>
    </source>
</evidence>
<sequence>MLWVIDTGEAWPRRDGSGRCCSAAGDRPPLTHSRPMHLQAGWAGRGGAGQGQGRVSGRRKERGRVALSRVVAVECVDSAVFQRDWVFQLCYLSDEKEQYVLYIAAVTSQERDQWLDYLRRLVADNEGLAEWYHQGAFVKSQWSCCKSGKEDAPCTAVTWTINHNNNPPEPFLTTSKVIKNHGGTSVTEHL</sequence>
<dbReference type="AlphaFoldDB" id="A0AAE1KLW7"/>
<dbReference type="InterPro" id="IPR011993">
    <property type="entry name" value="PH-like_dom_sf"/>
</dbReference>
<dbReference type="InterPro" id="IPR001562">
    <property type="entry name" value="Znf_Btk_motif"/>
</dbReference>
<keyword evidence="3" id="KW-0862">Zinc</keyword>
<comment type="caution">
    <text evidence="7">The sequence shown here is derived from an EMBL/GenBank/DDBJ whole genome shotgun (WGS) entry which is preliminary data.</text>
</comment>
<dbReference type="Gene3D" id="2.30.29.30">
    <property type="entry name" value="Pleckstrin-homology domain (PH domain)/Phosphotyrosine-binding domain (PTB)"/>
    <property type="match status" value="1"/>
</dbReference>
<keyword evidence="1" id="KW-0479">Metal-binding</keyword>
<evidence type="ECO:0000313" key="7">
    <source>
        <dbReference type="EMBL" id="KAK3876323.1"/>
    </source>
</evidence>
<evidence type="ECO:0000256" key="3">
    <source>
        <dbReference type="ARBA" id="ARBA00022833"/>
    </source>
</evidence>
<feature type="compositionally biased region" description="Gly residues" evidence="5">
    <location>
        <begin position="43"/>
        <end position="54"/>
    </location>
</feature>
<evidence type="ECO:0000256" key="4">
    <source>
        <dbReference type="PROSITE-ProRule" id="PRU00432"/>
    </source>
</evidence>
<dbReference type="EMBL" id="JAWQEG010001838">
    <property type="protein sequence ID" value="KAK3876323.1"/>
    <property type="molecule type" value="Genomic_DNA"/>
</dbReference>
<dbReference type="PROSITE" id="PS51113">
    <property type="entry name" value="ZF_BTK"/>
    <property type="match status" value="1"/>
</dbReference>
<reference evidence="7" key="1">
    <citation type="submission" date="2023-10" db="EMBL/GenBank/DDBJ databases">
        <title>Genome assemblies of two species of porcelain crab, Petrolisthes cinctipes and Petrolisthes manimaculis (Anomura: Porcellanidae).</title>
        <authorList>
            <person name="Angst P."/>
        </authorList>
    </citation>
    <scope>NUCLEOTIDE SEQUENCE</scope>
    <source>
        <strain evidence="7">PB745_01</strain>
        <tissue evidence="7">Gill</tissue>
    </source>
</reference>
<proteinExistence type="predicted"/>
<protein>
    <recommendedName>
        <fullName evidence="6">PH domain-containing protein</fullName>
    </recommendedName>
</protein>
<accession>A0AAE1KLW7</accession>
<evidence type="ECO:0000256" key="1">
    <source>
        <dbReference type="ARBA" id="ARBA00022723"/>
    </source>
</evidence>
<name>A0AAE1KLW7_PETCI</name>
<feature type="region of interest" description="Disordered" evidence="5">
    <location>
        <begin position="41"/>
        <end position="60"/>
    </location>
</feature>